<evidence type="ECO:0000256" key="3">
    <source>
        <dbReference type="ARBA" id="ARBA00023163"/>
    </source>
</evidence>
<evidence type="ECO:0000313" key="6">
    <source>
        <dbReference type="EMBL" id="KAF7804927.1"/>
    </source>
</evidence>
<comment type="caution">
    <text evidence="6">The sequence shown here is derived from an EMBL/GenBank/DDBJ whole genome shotgun (WGS) entry which is preliminary data.</text>
</comment>
<keyword evidence="3" id="KW-0804">Transcription</keyword>
<dbReference type="GO" id="GO:0005634">
    <property type="term" value="C:nucleus"/>
    <property type="evidence" value="ECO:0007669"/>
    <property type="project" value="UniProtKB-SubCell"/>
</dbReference>
<evidence type="ECO:0000313" key="7">
    <source>
        <dbReference type="Proteomes" id="UP000634136"/>
    </source>
</evidence>
<dbReference type="Proteomes" id="UP000634136">
    <property type="component" value="Unassembled WGS sequence"/>
</dbReference>
<comment type="caution">
    <text evidence="5">Lacks conserved residue(s) required for the propagation of feature annotation.</text>
</comment>
<accession>A0A834SJT1</accession>
<comment type="subcellular location">
    <subcellularLocation>
        <location evidence="1">Nucleus</location>
    </subcellularLocation>
</comment>
<evidence type="ECO:0000256" key="1">
    <source>
        <dbReference type="ARBA" id="ARBA00004123"/>
    </source>
</evidence>
<name>A0A834SJT1_9FABA</name>
<keyword evidence="4" id="KW-0539">Nucleus</keyword>
<organism evidence="6 7">
    <name type="scientific">Senna tora</name>
    <dbReference type="NCBI Taxonomy" id="362788"/>
    <lineage>
        <taxon>Eukaryota</taxon>
        <taxon>Viridiplantae</taxon>
        <taxon>Streptophyta</taxon>
        <taxon>Embryophyta</taxon>
        <taxon>Tracheophyta</taxon>
        <taxon>Spermatophyta</taxon>
        <taxon>Magnoliopsida</taxon>
        <taxon>eudicotyledons</taxon>
        <taxon>Gunneridae</taxon>
        <taxon>Pentapetalae</taxon>
        <taxon>rosids</taxon>
        <taxon>fabids</taxon>
        <taxon>Fabales</taxon>
        <taxon>Fabaceae</taxon>
        <taxon>Caesalpinioideae</taxon>
        <taxon>Cassia clade</taxon>
        <taxon>Senna</taxon>
    </lineage>
</organism>
<dbReference type="PROSITE" id="PS50985">
    <property type="entry name" value="GRAS"/>
    <property type="match status" value="1"/>
</dbReference>
<evidence type="ECO:0000256" key="2">
    <source>
        <dbReference type="ARBA" id="ARBA00023015"/>
    </source>
</evidence>
<protein>
    <submittedName>
        <fullName evidence="6">DELLA protein RGL1-like</fullName>
    </submittedName>
</protein>
<dbReference type="AlphaFoldDB" id="A0A834SJT1"/>
<dbReference type="PANTHER" id="PTHR31636">
    <property type="entry name" value="OSJNBA0084A10.13 PROTEIN-RELATED"/>
    <property type="match status" value="1"/>
</dbReference>
<evidence type="ECO:0000256" key="4">
    <source>
        <dbReference type="ARBA" id="ARBA00023242"/>
    </source>
</evidence>
<dbReference type="Pfam" id="PF03514">
    <property type="entry name" value="GRAS"/>
    <property type="match status" value="1"/>
</dbReference>
<dbReference type="InterPro" id="IPR005202">
    <property type="entry name" value="TF_GRAS"/>
</dbReference>
<evidence type="ECO:0000256" key="5">
    <source>
        <dbReference type="PROSITE-ProRule" id="PRU01191"/>
    </source>
</evidence>
<feature type="short sequence motif" description="VHIID" evidence="5">
    <location>
        <begin position="303"/>
        <end position="307"/>
    </location>
</feature>
<keyword evidence="7" id="KW-1185">Reference proteome</keyword>
<feature type="region of interest" description="Leucine repeat II (LRII)" evidence="5">
    <location>
        <begin position="349"/>
        <end position="381"/>
    </location>
</feature>
<proteinExistence type="inferred from homology"/>
<gene>
    <name evidence="6" type="ORF">G2W53_044038</name>
</gene>
<feature type="region of interest" description="SAW" evidence="5">
    <location>
        <begin position="482"/>
        <end position="530"/>
    </location>
</feature>
<comment type="similarity">
    <text evidence="5">Belongs to the GRAS family.</text>
</comment>
<dbReference type="EMBL" id="JAAIUW010000013">
    <property type="protein sequence ID" value="KAF7804927.1"/>
    <property type="molecule type" value="Genomic_DNA"/>
</dbReference>
<sequence>MGSDLLSSNGILGGYDSIQEDGVYHHGREFLENITSLPTENSLIEDHNQQQEPDFDFFKLQEFPFDSDMQPTRPFPETRRLKSKEVANSELAQYDNKPSPTSSILKSLELLSNYGNRLKRLMEQNISKPIPISSEGRHKLSTQEIIRLAGERYVQFSTHWDDTMCIPMHPYGFDLGLGGLSEEENRDVEFVQFLLTAAEKVGCEQFERASKLVLHCQLNSSACASPVQKVISSFAQALGERIAKETGIITTLKESEKNKEQELIKKMDFNVALMYHKKIPFHQMMQFTGIQAIVENVVSETKIHVIDLAIACGMQWTALMQTLAERRERPIQLLKITAIGFRGKDKLEETGENLVCFAESLNLPFWYKAVFVTDMMEMKEDRFEIDDDEVVAVYAPYVLRTMVSRPECLENLMRILRNIKPCIMIVLEVEAKHNSSSFVNRFVEALFYFSAFMDCIETCIEENECKVTFEAILGESLRNIVAMEGKERTVRHVKIDVWRRFFASLDKNGRSLTVGWKGTPINSLSAWKFL</sequence>
<dbReference type="OrthoDB" id="770224at2759"/>
<reference evidence="6" key="1">
    <citation type="submission" date="2020-09" db="EMBL/GenBank/DDBJ databases">
        <title>Genome-Enabled Discovery of Anthraquinone Biosynthesis in Senna tora.</title>
        <authorList>
            <person name="Kang S.-H."/>
            <person name="Pandey R.P."/>
            <person name="Lee C.-M."/>
            <person name="Sim J.-S."/>
            <person name="Jeong J.-T."/>
            <person name="Choi B.-S."/>
            <person name="Jung M."/>
            <person name="Ginzburg D."/>
            <person name="Zhao K."/>
            <person name="Won S.Y."/>
            <person name="Oh T.-J."/>
            <person name="Yu Y."/>
            <person name="Kim N.-H."/>
            <person name="Lee O.R."/>
            <person name="Lee T.-H."/>
            <person name="Bashyal P."/>
            <person name="Kim T.-S."/>
            <person name="Lee W.-H."/>
            <person name="Kawkins C."/>
            <person name="Kim C.-K."/>
            <person name="Kim J.S."/>
            <person name="Ahn B.O."/>
            <person name="Rhee S.Y."/>
            <person name="Sohng J.K."/>
        </authorList>
    </citation>
    <scope>NUCLEOTIDE SEQUENCE</scope>
    <source>
        <tissue evidence="6">Leaf</tissue>
    </source>
</reference>
<keyword evidence="2" id="KW-0805">Transcription regulation</keyword>